<dbReference type="SUPFAM" id="SSF52540">
    <property type="entry name" value="P-loop containing nucleoside triphosphate hydrolases"/>
    <property type="match status" value="1"/>
</dbReference>
<dbReference type="PROSITE" id="PS51198">
    <property type="entry name" value="UVRD_HELICASE_ATP_BIND"/>
    <property type="match status" value="1"/>
</dbReference>
<dbReference type="PANTHER" id="PTHR21529:SF4">
    <property type="entry name" value="TPR AND ANKYRIN REPEAT-CONTAINING PROTEIN 1"/>
    <property type="match status" value="1"/>
</dbReference>
<evidence type="ECO:0000313" key="7">
    <source>
        <dbReference type="EMBL" id="KAK1439383.1"/>
    </source>
</evidence>
<name>A0AAD8PAC2_TARER</name>
<accession>A0AAD8PAC2</accession>
<dbReference type="Proteomes" id="UP001229421">
    <property type="component" value="Unassembled WGS sequence"/>
</dbReference>
<reference evidence="7" key="1">
    <citation type="journal article" date="2023" name="bioRxiv">
        <title>Improved chromosome-level genome assembly for marigold (Tagetes erecta).</title>
        <authorList>
            <person name="Jiang F."/>
            <person name="Yuan L."/>
            <person name="Wang S."/>
            <person name="Wang H."/>
            <person name="Xu D."/>
            <person name="Wang A."/>
            <person name="Fan W."/>
        </authorList>
    </citation>
    <scope>NUCLEOTIDE SEQUENCE</scope>
    <source>
        <strain evidence="7">WSJ</strain>
        <tissue evidence="7">Leaf</tissue>
    </source>
</reference>
<evidence type="ECO:0000256" key="2">
    <source>
        <dbReference type="ARBA" id="ARBA00022801"/>
    </source>
</evidence>
<dbReference type="InterPro" id="IPR027417">
    <property type="entry name" value="P-loop_NTPase"/>
</dbReference>
<keyword evidence="8" id="KW-1185">Reference proteome</keyword>
<evidence type="ECO:0000259" key="6">
    <source>
        <dbReference type="PROSITE" id="PS51198"/>
    </source>
</evidence>
<dbReference type="GO" id="GO:0016787">
    <property type="term" value="F:hydrolase activity"/>
    <property type="evidence" value="ECO:0007669"/>
    <property type="project" value="UniProtKB-UniRule"/>
</dbReference>
<gene>
    <name evidence="7" type="ORF">QVD17_05200</name>
</gene>
<sequence length="1659" mass="192150">MREKKRKDRLLKQEKNVVSFDKSSFIIGRSGTGTGKTTVLTMKLFQSEQLHHIASEGFHEAKQDGLQLHQLFVTFSSKRCYAVRKQFGEWKRLTCGGGSSSPSSLTRIDDVDQMMLSEDIPDQLIHLPQDAYPLIITFQRFLLMLDGTVGTSYFARFPNVMRMMISRKKTNTSRLSVLEHFMKFHNVTYELFCLSYWPFLNRKLTINLDPSTVYTEIMSVIKGGLLADKAPNGILPKDDYVALCDGWTSVFDAQKREIIYSIFLQYDNLNVVNGHFDLADLVNDLHQRLEVEGYTGDIMDYVYVDEVQDLSMRQILLFKYVCPNVHKGFAFSGDTAQAIAKGIGFRFEDIRCLFFKKFLLGSEKGNVSKMFQLSENFRTHTGVLNLAQSVINLLCHFSPLFVDALRPETSLIGGDLPILLETDVNNNAIKFIFERTGNCSQLITGFGAEQVVLVRDESLREKVFNIVGKKAIILTIMESKGLEFQDVLLYDFFTTSAFSNEWRIIYTYMKDKDLLNLPFTTLCSCFDMQKHAVLCSELKQLYVAITRTRQRLWICESAGFSEPIYDYWKKLSLVEVKHLNDSFADTMQVPSSKDEWRSRGIKLFCENNFRMAQMCFLKAGDEYHEKLAEAYHLRAIAGNTRTSQPERKKLLKDAAELFKSIGKKELAADCYYEIEDYVTAGYIYKSESMLEKAGDCFYLARCYELAVEEYKKVGAFAKCLSACADGNLFETGFKLVGRWGECEGAGLQFLRKGARYYFTMKDFNSMMKFVRSFGEKDEMRSFLSKRRFFDELILLEKEWENFEEAEKVMHKGAHYYFSVKDFDSMMKFVHSFNDKGDMRCFLTENKCYDELILLEKEWGNFHEAAKAARMKPDPVLEADLLRKAGLYRESSLVILWHVFSNSTIFKDKKKPFTQKDELLRLAVSTARRDSNVFYQFVCQEGSYLSVGETWEELLENGLEFIYCYKENVLDMGLEWVKTRQEIRHIEKSVIDMMRSFLESVNRQNELILLDEICGEFVEAAKIGTEDEHSLEATMSRLWYVFFGSLWAYGRRAWPLKDFNHKDKLLDDANSYVIDHPDSPDAALVRTEIHVLSGEDINLSQMWRYLRETPKERSLRVHFLISRRILEVHIRSHCKEYASILTPVEDALLENKVSVEGLIYFWNYWKEMVCELINWSHAGGQTSKIYEDFIFNYFGVRKYDVDKYGGYVVLDAEAQWVKGTRANMIRNGYLYIIHACQFSSVVSQHWYSELLFVTGKVFAKIQSLYVYSPEKGLSIHQLFKAVMGLFEVVKSLQKCESPNSRKRAAMIVDKYFHPWLDQFLLNVGHNNWKDAQSKEMICMKRNEAFLNMLEETININIKSLNSRTCGQLGRIAAVFLGYKLMGYTADTERTLRCSQNWRDLFRTVMNADTSVSKNEDLAIRLHNVLKETFSAGWQRVNECMSPACFLYLMDRLLILSFCFRRYVFTTRSSCAEWLSNNECRRCSNGGYVTNSDTVNNIYDHSLTLMVCDMLNSEDELMKWLRRSNEPECWYPVLLLRLTVLLSLLCVNSGLHYDKLYHQLERGCFVSLLPHEFYEALINGISEGRLVDSVAVACKIIDDPLVVMSSKEDFPQAQCQNAKFLNMEKLELGSESLIEMLYVENSNDADRCSGDHEGQEPKFPF</sequence>
<organism evidence="7 8">
    <name type="scientific">Tagetes erecta</name>
    <name type="common">African marigold</name>
    <dbReference type="NCBI Taxonomy" id="13708"/>
    <lineage>
        <taxon>Eukaryota</taxon>
        <taxon>Viridiplantae</taxon>
        <taxon>Streptophyta</taxon>
        <taxon>Embryophyta</taxon>
        <taxon>Tracheophyta</taxon>
        <taxon>Spermatophyta</taxon>
        <taxon>Magnoliopsida</taxon>
        <taxon>eudicotyledons</taxon>
        <taxon>Gunneridae</taxon>
        <taxon>Pentapetalae</taxon>
        <taxon>asterids</taxon>
        <taxon>campanulids</taxon>
        <taxon>Asterales</taxon>
        <taxon>Asteraceae</taxon>
        <taxon>Asteroideae</taxon>
        <taxon>Heliantheae alliance</taxon>
        <taxon>Tageteae</taxon>
        <taxon>Tagetes</taxon>
    </lineage>
</organism>
<feature type="domain" description="UvrD-like helicase ATP-binding" evidence="6">
    <location>
        <begin position="9"/>
        <end position="380"/>
    </location>
</feature>
<dbReference type="SUPFAM" id="SSF48452">
    <property type="entry name" value="TPR-like"/>
    <property type="match status" value="1"/>
</dbReference>
<keyword evidence="3 5" id="KW-0347">Helicase</keyword>
<dbReference type="InterPro" id="IPR011990">
    <property type="entry name" value="TPR-like_helical_dom_sf"/>
</dbReference>
<evidence type="ECO:0000256" key="1">
    <source>
        <dbReference type="ARBA" id="ARBA00022741"/>
    </source>
</evidence>
<dbReference type="GO" id="GO:0004386">
    <property type="term" value="F:helicase activity"/>
    <property type="evidence" value="ECO:0007669"/>
    <property type="project" value="UniProtKB-UniRule"/>
</dbReference>
<comment type="caution">
    <text evidence="7">The sequence shown here is derived from an EMBL/GenBank/DDBJ whole genome shotgun (WGS) entry which is preliminary data.</text>
</comment>
<dbReference type="Pfam" id="PF00580">
    <property type="entry name" value="UvrD-helicase"/>
    <property type="match status" value="1"/>
</dbReference>
<keyword evidence="2 5" id="KW-0378">Hydrolase</keyword>
<evidence type="ECO:0000256" key="5">
    <source>
        <dbReference type="PROSITE-ProRule" id="PRU00560"/>
    </source>
</evidence>
<dbReference type="GO" id="GO:0005524">
    <property type="term" value="F:ATP binding"/>
    <property type="evidence" value="ECO:0007669"/>
    <property type="project" value="UniProtKB-UniRule"/>
</dbReference>
<evidence type="ECO:0000256" key="4">
    <source>
        <dbReference type="ARBA" id="ARBA00022840"/>
    </source>
</evidence>
<protein>
    <recommendedName>
        <fullName evidence="6">UvrD-like helicase ATP-binding domain-containing protein</fullName>
    </recommendedName>
</protein>
<keyword evidence="1 5" id="KW-0547">Nucleotide-binding</keyword>
<feature type="binding site" evidence="5">
    <location>
        <begin position="30"/>
        <end position="37"/>
    </location>
    <ligand>
        <name>ATP</name>
        <dbReference type="ChEBI" id="CHEBI:30616"/>
    </ligand>
</feature>
<dbReference type="EMBL" id="JAUHHV010000001">
    <property type="protein sequence ID" value="KAK1439383.1"/>
    <property type="molecule type" value="Genomic_DNA"/>
</dbReference>
<dbReference type="InterPro" id="IPR014016">
    <property type="entry name" value="UvrD-like_ATP-bd"/>
</dbReference>
<dbReference type="Gene3D" id="3.40.50.300">
    <property type="entry name" value="P-loop containing nucleotide triphosphate hydrolases"/>
    <property type="match status" value="2"/>
</dbReference>
<proteinExistence type="predicted"/>
<evidence type="ECO:0000256" key="3">
    <source>
        <dbReference type="ARBA" id="ARBA00022806"/>
    </source>
</evidence>
<dbReference type="PANTHER" id="PTHR21529">
    <property type="entry name" value="MAMMARY TURMOR VIRUS RECEPTOR HOMOLOG 1, 2 MTVR1, 2"/>
    <property type="match status" value="1"/>
</dbReference>
<evidence type="ECO:0000313" key="8">
    <source>
        <dbReference type="Proteomes" id="UP001229421"/>
    </source>
</evidence>
<keyword evidence="4 5" id="KW-0067">ATP-binding</keyword>
<dbReference type="InterPro" id="IPR039904">
    <property type="entry name" value="TRANK1"/>
</dbReference>